<gene>
    <name evidence="2" type="ORF">H8S23_05075</name>
</gene>
<evidence type="ECO:0000313" key="2">
    <source>
        <dbReference type="EMBL" id="MBC5580869.1"/>
    </source>
</evidence>
<accession>A0A923KXP5</accession>
<dbReference type="Proteomes" id="UP000659630">
    <property type="component" value="Unassembled WGS sequence"/>
</dbReference>
<dbReference type="EMBL" id="JACONZ010000001">
    <property type="protein sequence ID" value="MBC5580869.1"/>
    <property type="molecule type" value="Genomic_DNA"/>
</dbReference>
<evidence type="ECO:0000313" key="3">
    <source>
        <dbReference type="Proteomes" id="UP000659630"/>
    </source>
</evidence>
<comment type="caution">
    <text evidence="2">The sequence shown here is derived from an EMBL/GenBank/DDBJ whole genome shotgun (WGS) entry which is preliminary data.</text>
</comment>
<dbReference type="RefSeq" id="WP_186887191.1">
    <property type="nucleotide sequence ID" value="NZ_JACONZ010000001.1"/>
</dbReference>
<name>A0A923KXP5_9FIRM</name>
<proteinExistence type="predicted"/>
<feature type="region of interest" description="Disordered" evidence="1">
    <location>
        <begin position="1"/>
        <end position="33"/>
    </location>
</feature>
<reference evidence="2" key="1">
    <citation type="submission" date="2020-08" db="EMBL/GenBank/DDBJ databases">
        <title>Genome public.</title>
        <authorList>
            <person name="Liu C."/>
            <person name="Sun Q."/>
        </authorList>
    </citation>
    <scope>NUCLEOTIDE SEQUENCE</scope>
    <source>
        <strain evidence="2">BX8</strain>
    </source>
</reference>
<dbReference type="AlphaFoldDB" id="A0A923KXP5"/>
<organism evidence="2 3">
    <name type="scientific">Anaerofilum hominis</name>
    <dbReference type="NCBI Taxonomy" id="2763016"/>
    <lineage>
        <taxon>Bacteria</taxon>
        <taxon>Bacillati</taxon>
        <taxon>Bacillota</taxon>
        <taxon>Clostridia</taxon>
        <taxon>Eubacteriales</taxon>
        <taxon>Oscillospiraceae</taxon>
        <taxon>Anaerofilum</taxon>
    </lineage>
</organism>
<sequence>MGGSGTPTLASVPLPSSFYDDKDDTGNTGSGSNLSALYAQQMAAYQNMLDQQRARDAEAARQRRAAAQAAYEKNMSYLNDAYARRGELLQGNYNDTLAQLQGQYAYGAQGVNENADRAQQQAYLNYMLSKRDLPQQLAALGINGGASESRLAGLYNSYGNARSAVDTGRNSDLASLLNTLNQNKSSALQAYNSALSNDAAQKLSYQMQLEQNRDNDIADIISQYGAIDGLDSFYAEEMKKLNQSQADAAQKSRSAVYSAGNTPAAVSTQQLTDDLRAQGSKVYQDAYQKAVQDGYTQIASSSAEDAMKNFYYEMYRSGVMDEETYELLTR</sequence>
<protein>
    <submittedName>
        <fullName evidence="2">Uncharacterized protein</fullName>
    </submittedName>
</protein>
<keyword evidence="3" id="KW-1185">Reference proteome</keyword>
<evidence type="ECO:0000256" key="1">
    <source>
        <dbReference type="SAM" id="MobiDB-lite"/>
    </source>
</evidence>